<name>A0ABS9YJT8_9ACTN</name>
<keyword evidence="2" id="KW-1185">Reference proteome</keyword>
<proteinExistence type="predicted"/>
<accession>A0ABS9YJT8</accession>
<comment type="caution">
    <text evidence="1">The sequence shown here is derived from an EMBL/GenBank/DDBJ whole genome shotgun (WGS) entry which is preliminary data.</text>
</comment>
<evidence type="ECO:0000313" key="2">
    <source>
        <dbReference type="Proteomes" id="UP001165269"/>
    </source>
</evidence>
<sequence length="124" mass="13943">MADREEEMLRVLALGISQVYSILVDVCGLLPSPLRLPVEGRISSREAVPAVIRVDELATDQPLGEMQAAQLHTGCIHWLAAVDLYMLCSEHEYRFNRIEGISANLLYAEEALTRLHLWLLSSRN</sequence>
<evidence type="ECO:0000313" key="1">
    <source>
        <dbReference type="EMBL" id="MCI3277507.1"/>
    </source>
</evidence>
<gene>
    <name evidence="1" type="ORF">MQP27_41210</name>
</gene>
<dbReference type="RefSeq" id="WP_242775291.1">
    <property type="nucleotide sequence ID" value="NZ_JALDAY010000015.1"/>
</dbReference>
<dbReference type="EMBL" id="JALDAY010000015">
    <property type="protein sequence ID" value="MCI3277507.1"/>
    <property type="molecule type" value="Genomic_DNA"/>
</dbReference>
<dbReference type="Proteomes" id="UP001165269">
    <property type="component" value="Unassembled WGS sequence"/>
</dbReference>
<reference evidence="1" key="1">
    <citation type="submission" date="2022-03" db="EMBL/GenBank/DDBJ databases">
        <title>Streptomyces 7R015 and 7R016 isolated from Barleria lupulina in Thailand.</title>
        <authorList>
            <person name="Kanchanasin P."/>
            <person name="Phongsopitanun W."/>
            <person name="Tanasupawat S."/>
        </authorList>
    </citation>
    <scope>NUCLEOTIDE SEQUENCE</scope>
    <source>
        <strain evidence="1">7R015</strain>
    </source>
</reference>
<protein>
    <submittedName>
        <fullName evidence="1">Uncharacterized protein</fullName>
    </submittedName>
</protein>
<organism evidence="1 2">
    <name type="scientific">Streptomyces cylindrosporus</name>
    <dbReference type="NCBI Taxonomy" id="2927583"/>
    <lineage>
        <taxon>Bacteria</taxon>
        <taxon>Bacillati</taxon>
        <taxon>Actinomycetota</taxon>
        <taxon>Actinomycetes</taxon>
        <taxon>Kitasatosporales</taxon>
        <taxon>Streptomycetaceae</taxon>
        <taxon>Streptomyces</taxon>
    </lineage>
</organism>